<evidence type="ECO:0000313" key="2">
    <source>
        <dbReference type="Proteomes" id="UP000238479"/>
    </source>
</evidence>
<reference evidence="1 2" key="1">
    <citation type="journal article" date="2018" name="Nat. Genet.">
        <title>The Rosa genome provides new insights in the design of modern roses.</title>
        <authorList>
            <person name="Bendahmane M."/>
        </authorList>
    </citation>
    <scope>NUCLEOTIDE SEQUENCE [LARGE SCALE GENOMIC DNA]</scope>
    <source>
        <strain evidence="2">cv. Old Blush</strain>
    </source>
</reference>
<dbReference type="InterPro" id="IPR009367">
    <property type="entry name" value="Elm1-like"/>
</dbReference>
<dbReference type="OMA" id="IRHICAD"/>
<dbReference type="Proteomes" id="UP000238479">
    <property type="component" value="Chromosome 5"/>
</dbReference>
<organism evidence="1 2">
    <name type="scientific">Rosa chinensis</name>
    <name type="common">China rose</name>
    <dbReference type="NCBI Taxonomy" id="74649"/>
    <lineage>
        <taxon>Eukaryota</taxon>
        <taxon>Viridiplantae</taxon>
        <taxon>Streptophyta</taxon>
        <taxon>Embryophyta</taxon>
        <taxon>Tracheophyta</taxon>
        <taxon>Spermatophyta</taxon>
        <taxon>Magnoliopsida</taxon>
        <taxon>eudicotyledons</taxon>
        <taxon>Gunneridae</taxon>
        <taxon>Pentapetalae</taxon>
        <taxon>rosids</taxon>
        <taxon>fabids</taxon>
        <taxon>Rosales</taxon>
        <taxon>Rosaceae</taxon>
        <taxon>Rosoideae</taxon>
        <taxon>Rosoideae incertae sedis</taxon>
        <taxon>Rosa</taxon>
    </lineage>
</organism>
<dbReference type="AlphaFoldDB" id="A0A2P6QE43"/>
<proteinExistence type="predicted"/>
<dbReference type="PANTHER" id="PTHR33986:SF2">
    <property type="entry name" value="MITOCHONDRIAL FISSION PROTEIN ELM1"/>
    <property type="match status" value="1"/>
</dbReference>
<dbReference type="Gramene" id="PRQ32445">
    <property type="protein sequence ID" value="PRQ32445"/>
    <property type="gene ID" value="RchiOBHm_Chr5g0046461"/>
</dbReference>
<accession>A0A2P6QE43</accession>
<dbReference type="STRING" id="74649.A0A2P6QE43"/>
<gene>
    <name evidence="1" type="ORF">RchiOBHm_Chr5g0046461</name>
</gene>
<dbReference type="EMBL" id="PDCK01000043">
    <property type="protein sequence ID" value="PRQ32445.1"/>
    <property type="molecule type" value="Genomic_DNA"/>
</dbReference>
<dbReference type="Pfam" id="PF06258">
    <property type="entry name" value="Mito_fiss_Elm1"/>
    <property type="match status" value="1"/>
</dbReference>
<protein>
    <submittedName>
        <fullName evidence="1">Putative mitochondrial fission protein ELM1</fullName>
    </submittedName>
</protein>
<dbReference type="GO" id="GO:0000266">
    <property type="term" value="P:mitochondrial fission"/>
    <property type="evidence" value="ECO:0007669"/>
    <property type="project" value="TreeGrafter"/>
</dbReference>
<dbReference type="GO" id="GO:0005741">
    <property type="term" value="C:mitochondrial outer membrane"/>
    <property type="evidence" value="ECO:0007669"/>
    <property type="project" value="TreeGrafter"/>
</dbReference>
<dbReference type="PANTHER" id="PTHR33986">
    <property type="entry name" value="OS02G0535700 PROTEIN"/>
    <property type="match status" value="1"/>
</dbReference>
<sequence length="254" mass="28551">MEIHSFLRVSRPRGGLNEWLHWLPVSVHKKLDCVVRKMCIFLIYRGQKVGSLPTENGGSAGLKCVLEADVQEIVTMACRTYEKDGPILWVTCGRDTISIVSSIRRLASENIFVVLVYTTSDRFDLDFTPKHDYYPLTPEAQKQVPQFLRGWITPREPPDRHVLTIGALHQIDATALRNAASAWRAEFAALPKPLLVVNIGGPTSNCRYGVDLAKQLTTYLLSVLDRPCLHVSNFITKELGCNPKVYTWDGQGNM</sequence>
<comment type="caution">
    <text evidence="1">The sequence shown here is derived from an EMBL/GenBank/DDBJ whole genome shotgun (WGS) entry which is preliminary data.</text>
</comment>
<keyword evidence="2" id="KW-1185">Reference proteome</keyword>
<name>A0A2P6QE43_ROSCH</name>
<evidence type="ECO:0000313" key="1">
    <source>
        <dbReference type="EMBL" id="PRQ32445.1"/>
    </source>
</evidence>